<reference evidence="4 5" key="1">
    <citation type="submission" date="2016-11" db="EMBL/GenBank/DDBJ databases">
        <authorList>
            <person name="Jaros S."/>
            <person name="Januszkiewicz K."/>
            <person name="Wedrychowicz H."/>
        </authorList>
    </citation>
    <scope>NUCLEOTIDE SEQUENCE [LARGE SCALE GENOMIC DNA]</scope>
    <source>
        <strain evidence="4 5">DSM 3090</strain>
    </source>
</reference>
<dbReference type="PROSITE" id="PS51257">
    <property type="entry name" value="PROKAR_LIPOPROTEIN"/>
    <property type="match status" value="1"/>
</dbReference>
<feature type="domain" description="Fe/B12 periplasmic-binding" evidence="3">
    <location>
        <begin position="106"/>
        <end position="370"/>
    </location>
</feature>
<dbReference type="InterPro" id="IPR002491">
    <property type="entry name" value="ABC_transptr_periplasmic_BD"/>
</dbReference>
<dbReference type="InterPro" id="IPR050902">
    <property type="entry name" value="ABC_Transporter_SBP"/>
</dbReference>
<dbReference type="SUPFAM" id="SSF53807">
    <property type="entry name" value="Helical backbone' metal receptor"/>
    <property type="match status" value="1"/>
</dbReference>
<keyword evidence="2" id="KW-0732">Signal</keyword>
<organism evidence="4 5">
    <name type="scientific">Hathewaya proteolytica DSM 3090</name>
    <dbReference type="NCBI Taxonomy" id="1121331"/>
    <lineage>
        <taxon>Bacteria</taxon>
        <taxon>Bacillati</taxon>
        <taxon>Bacillota</taxon>
        <taxon>Clostridia</taxon>
        <taxon>Eubacteriales</taxon>
        <taxon>Clostridiaceae</taxon>
        <taxon>Hathewaya</taxon>
    </lineage>
</organism>
<dbReference type="PANTHER" id="PTHR30535:SF34">
    <property type="entry name" value="MOLYBDATE-BINDING PROTEIN MOLA"/>
    <property type="match status" value="1"/>
</dbReference>
<dbReference type="PANTHER" id="PTHR30535">
    <property type="entry name" value="VITAMIN B12-BINDING PROTEIN"/>
    <property type="match status" value="1"/>
</dbReference>
<dbReference type="Proteomes" id="UP000183952">
    <property type="component" value="Unassembled WGS sequence"/>
</dbReference>
<dbReference type="OrthoDB" id="9812528at2"/>
<keyword evidence="5" id="KW-1185">Reference proteome</keyword>
<dbReference type="Gene3D" id="3.40.50.1980">
    <property type="entry name" value="Nitrogenase molybdenum iron protein domain"/>
    <property type="match status" value="2"/>
</dbReference>
<evidence type="ECO:0000313" key="4">
    <source>
        <dbReference type="EMBL" id="SHJ60103.1"/>
    </source>
</evidence>
<dbReference type="EMBL" id="FRAD01000004">
    <property type="protein sequence ID" value="SHJ60103.1"/>
    <property type="molecule type" value="Genomic_DNA"/>
</dbReference>
<feature type="signal peptide" evidence="2">
    <location>
        <begin position="1"/>
        <end position="27"/>
    </location>
</feature>
<gene>
    <name evidence="4" type="ORF">SAMN02745248_00525</name>
</gene>
<feature type="chain" id="PRO_5011957633" evidence="2">
    <location>
        <begin position="28"/>
        <end position="383"/>
    </location>
</feature>
<proteinExistence type="inferred from homology"/>
<name>A0A1M6KM94_9CLOT</name>
<protein>
    <submittedName>
        <fullName evidence="4">Iron complex transport system substrate-binding protein</fullName>
    </submittedName>
</protein>
<dbReference type="Pfam" id="PF01497">
    <property type="entry name" value="Peripla_BP_2"/>
    <property type="match status" value="1"/>
</dbReference>
<dbReference type="RefSeq" id="WP_072901984.1">
    <property type="nucleotide sequence ID" value="NZ_FRAD01000004.1"/>
</dbReference>
<dbReference type="PROSITE" id="PS50983">
    <property type="entry name" value="FE_B12_PBP"/>
    <property type="match status" value="1"/>
</dbReference>
<evidence type="ECO:0000313" key="5">
    <source>
        <dbReference type="Proteomes" id="UP000183952"/>
    </source>
</evidence>
<sequence length="383" mass="42634">MKKSTIKKSIICLMTAIVMSMSMVACGKAGNSTEKKDNSTSNTEQKSFEKKKVELKYAKGFSIEYVADGVTKVVDGENRTIIIAKDGKSVPEEYKNETIINAPVKKVFIASTTQACSLRAIDELNSIVATTSDAKTWQIPEVKKAIEDGKIQFVGGEKPDYEKLATIKPDLTIVYTGTYGQKDLIAKLEELKLNYVVDNEYMEDNPYGRMEWTKLIAAFYGKVDVAEKHFDGIIKKVEETAKKIEGESKPKIAWASVYKGIAYIPAKGTYVDKMIELAGGENLFKDADTSGQISIEQLFEKAKDADILVYSSTESYTPDQKTILDAAPVLKDAKPIKDNKVWVLGNDYWQSIDKTDEVIVDLMEILHPGKTGESARHFVKLEK</sequence>
<dbReference type="AlphaFoldDB" id="A0A1M6KM94"/>
<evidence type="ECO:0000256" key="1">
    <source>
        <dbReference type="ARBA" id="ARBA00008814"/>
    </source>
</evidence>
<accession>A0A1M6KM94</accession>
<comment type="similarity">
    <text evidence="1">Belongs to the bacterial solute-binding protein 8 family.</text>
</comment>
<evidence type="ECO:0000256" key="2">
    <source>
        <dbReference type="SAM" id="SignalP"/>
    </source>
</evidence>
<dbReference type="STRING" id="1121331.SAMN02745248_00525"/>
<evidence type="ECO:0000259" key="3">
    <source>
        <dbReference type="PROSITE" id="PS50983"/>
    </source>
</evidence>